<dbReference type="OrthoDB" id="4074350at2759"/>
<dbReference type="AlphaFoldDB" id="A0A395J6Q2"/>
<gene>
    <name evidence="1" type="ORF">DID88_008889</name>
</gene>
<sequence>MIRVSDLNLIISRPQYRIRQCSPGLASYYRTRTDISEVVPAPIVIPPSQYFEGADGHWRYNFDADYGLDTLGLGYADGANGPTLKNQTAAAYALASPLYIGVFGLSTQSVIYQTFGNISVPSFFSKPAKPEPYTEFELELHCWCKISA</sequence>
<comment type="caution">
    <text evidence="1">The sequence shown here is derived from an EMBL/GenBank/DDBJ whole genome shotgun (WGS) entry which is preliminary data.</text>
</comment>
<name>A0A395J6Q2_9HELO</name>
<evidence type="ECO:0000313" key="1">
    <source>
        <dbReference type="EMBL" id="RAL68182.1"/>
    </source>
</evidence>
<organism evidence="1 2">
    <name type="scientific">Monilinia fructigena</name>
    <dbReference type="NCBI Taxonomy" id="38457"/>
    <lineage>
        <taxon>Eukaryota</taxon>
        <taxon>Fungi</taxon>
        <taxon>Dikarya</taxon>
        <taxon>Ascomycota</taxon>
        <taxon>Pezizomycotina</taxon>
        <taxon>Leotiomycetes</taxon>
        <taxon>Helotiales</taxon>
        <taxon>Sclerotiniaceae</taxon>
        <taxon>Monilinia</taxon>
    </lineage>
</organism>
<keyword evidence="2" id="KW-1185">Reference proteome</keyword>
<dbReference type="EMBL" id="QKRW01000002">
    <property type="protein sequence ID" value="RAL68182.1"/>
    <property type="molecule type" value="Genomic_DNA"/>
</dbReference>
<proteinExistence type="predicted"/>
<reference evidence="1 2" key="1">
    <citation type="submission" date="2018-06" db="EMBL/GenBank/DDBJ databases">
        <title>Genome Sequence of the Brown Rot Fungal Pathogen Monilinia fructigena.</title>
        <authorList>
            <person name="Landi L."/>
            <person name="De Miccolis Angelini R.M."/>
            <person name="Pollastro S."/>
            <person name="Abate D."/>
            <person name="Faretra F."/>
            <person name="Romanazzi G."/>
        </authorList>
    </citation>
    <scope>NUCLEOTIDE SEQUENCE [LARGE SCALE GENOMIC DNA]</scope>
    <source>
        <strain evidence="1 2">Mfrg269</strain>
    </source>
</reference>
<dbReference type="Proteomes" id="UP000249056">
    <property type="component" value="Unassembled WGS sequence"/>
</dbReference>
<evidence type="ECO:0000313" key="2">
    <source>
        <dbReference type="Proteomes" id="UP000249056"/>
    </source>
</evidence>
<protein>
    <submittedName>
        <fullName evidence="1">Uncharacterized protein</fullName>
    </submittedName>
</protein>
<accession>A0A395J6Q2</accession>